<dbReference type="Proteomes" id="UP000193944">
    <property type="component" value="Unassembled WGS sequence"/>
</dbReference>
<comment type="caution">
    <text evidence="1">The sequence shown here is derived from an EMBL/GenBank/DDBJ whole genome shotgun (WGS) entry which is preliminary data.</text>
</comment>
<proteinExistence type="predicted"/>
<gene>
    <name evidence="1" type="ORF">BCR32DRAFT_278023</name>
</gene>
<reference evidence="1 2" key="2">
    <citation type="submission" date="2016-08" db="EMBL/GenBank/DDBJ databases">
        <title>Pervasive Adenine N6-methylation of Active Genes in Fungi.</title>
        <authorList>
            <consortium name="DOE Joint Genome Institute"/>
            <person name="Mondo S.J."/>
            <person name="Dannebaum R.O."/>
            <person name="Kuo R.C."/>
            <person name="Labutti K."/>
            <person name="Haridas S."/>
            <person name="Kuo A."/>
            <person name="Salamov A."/>
            <person name="Ahrendt S.R."/>
            <person name="Lipzen A."/>
            <person name="Sullivan W."/>
            <person name="Andreopoulos W.B."/>
            <person name="Clum A."/>
            <person name="Lindquist E."/>
            <person name="Daum C."/>
            <person name="Ramamoorthy G.K."/>
            <person name="Gryganskyi A."/>
            <person name="Culley D."/>
            <person name="Magnuson J.K."/>
            <person name="James T.Y."/>
            <person name="O'Malley M.A."/>
            <person name="Stajich J.E."/>
            <person name="Spatafora J.W."/>
            <person name="Visel A."/>
            <person name="Grigoriev I.V."/>
        </authorList>
    </citation>
    <scope>NUCLEOTIDE SEQUENCE [LARGE SCALE GENOMIC DNA]</scope>
    <source>
        <strain evidence="1 2">S4</strain>
    </source>
</reference>
<evidence type="ECO:0000313" key="1">
    <source>
        <dbReference type="EMBL" id="ORX83432.1"/>
    </source>
</evidence>
<sequence>MMNIMVLIVKVNMVDVIIILHPLIKKTSTKKTTINTIKSSYTTLTNGRCDHTIDNIVYPGILCRSKYDYCDEINEHCSENTLCVVQNIVIFNEK</sequence>
<accession>A0A1Y1XCI5</accession>
<protein>
    <submittedName>
        <fullName evidence="1">Uncharacterized protein</fullName>
    </submittedName>
</protein>
<evidence type="ECO:0000313" key="2">
    <source>
        <dbReference type="Proteomes" id="UP000193944"/>
    </source>
</evidence>
<keyword evidence="2" id="KW-1185">Reference proteome</keyword>
<organism evidence="1 2">
    <name type="scientific">Anaeromyces robustus</name>
    <dbReference type="NCBI Taxonomy" id="1754192"/>
    <lineage>
        <taxon>Eukaryota</taxon>
        <taxon>Fungi</taxon>
        <taxon>Fungi incertae sedis</taxon>
        <taxon>Chytridiomycota</taxon>
        <taxon>Chytridiomycota incertae sedis</taxon>
        <taxon>Neocallimastigomycetes</taxon>
        <taxon>Neocallimastigales</taxon>
        <taxon>Neocallimastigaceae</taxon>
        <taxon>Anaeromyces</taxon>
    </lineage>
</organism>
<dbReference type="EMBL" id="MCFG01000073">
    <property type="protein sequence ID" value="ORX83432.1"/>
    <property type="molecule type" value="Genomic_DNA"/>
</dbReference>
<reference evidence="1 2" key="1">
    <citation type="submission" date="2016-08" db="EMBL/GenBank/DDBJ databases">
        <title>A Parts List for Fungal Cellulosomes Revealed by Comparative Genomics.</title>
        <authorList>
            <consortium name="DOE Joint Genome Institute"/>
            <person name="Haitjema C.H."/>
            <person name="Gilmore S.P."/>
            <person name="Henske J.K."/>
            <person name="Solomon K.V."/>
            <person name="De Groot R."/>
            <person name="Kuo A."/>
            <person name="Mondo S.J."/>
            <person name="Salamov A.A."/>
            <person name="Labutti K."/>
            <person name="Zhao Z."/>
            <person name="Chiniquy J."/>
            <person name="Barry K."/>
            <person name="Brewer H.M."/>
            <person name="Purvine S.O."/>
            <person name="Wright A.T."/>
            <person name="Boxma B."/>
            <person name="Van Alen T."/>
            <person name="Hackstein J.H."/>
            <person name="Baker S.E."/>
            <person name="Grigoriev I.V."/>
            <person name="O'Malley M.A."/>
        </authorList>
    </citation>
    <scope>NUCLEOTIDE SEQUENCE [LARGE SCALE GENOMIC DNA]</scope>
    <source>
        <strain evidence="1 2">S4</strain>
    </source>
</reference>
<name>A0A1Y1XCI5_9FUNG</name>
<dbReference type="AlphaFoldDB" id="A0A1Y1XCI5"/>